<evidence type="ECO:0000256" key="2">
    <source>
        <dbReference type="SAM" id="Phobius"/>
    </source>
</evidence>
<keyword evidence="2" id="KW-1133">Transmembrane helix</keyword>
<keyword evidence="2" id="KW-0812">Transmembrane</keyword>
<comment type="caution">
    <text evidence="3">The sequence shown here is derived from an EMBL/GenBank/DDBJ whole genome shotgun (WGS) entry which is preliminary data.</text>
</comment>
<dbReference type="Proteomes" id="UP001328107">
    <property type="component" value="Unassembled WGS sequence"/>
</dbReference>
<sequence>MIDVELSSVPFFMFFNFVVILLAYNFWYHFPRNNGQYRDPLYYLKPLKSKMKEVKNNNNTKSELPLKVKGKTSMKPKVDSRSG</sequence>
<feature type="transmembrane region" description="Helical" evidence="2">
    <location>
        <begin position="6"/>
        <end position="28"/>
    </location>
</feature>
<dbReference type="AlphaFoldDB" id="A0AAN4ZM93"/>
<keyword evidence="4" id="KW-1185">Reference proteome</keyword>
<keyword evidence="2" id="KW-0472">Membrane</keyword>
<dbReference type="EMBL" id="BTRK01000002">
    <property type="protein sequence ID" value="GMR39600.1"/>
    <property type="molecule type" value="Genomic_DNA"/>
</dbReference>
<organism evidence="3 4">
    <name type="scientific">Pristionchus mayeri</name>
    <dbReference type="NCBI Taxonomy" id="1317129"/>
    <lineage>
        <taxon>Eukaryota</taxon>
        <taxon>Metazoa</taxon>
        <taxon>Ecdysozoa</taxon>
        <taxon>Nematoda</taxon>
        <taxon>Chromadorea</taxon>
        <taxon>Rhabditida</taxon>
        <taxon>Rhabditina</taxon>
        <taxon>Diplogasteromorpha</taxon>
        <taxon>Diplogasteroidea</taxon>
        <taxon>Neodiplogasteridae</taxon>
        <taxon>Pristionchus</taxon>
    </lineage>
</organism>
<proteinExistence type="predicted"/>
<evidence type="ECO:0000313" key="4">
    <source>
        <dbReference type="Proteomes" id="UP001328107"/>
    </source>
</evidence>
<accession>A0AAN4ZM93</accession>
<protein>
    <submittedName>
        <fullName evidence="3">Uncharacterized protein</fullName>
    </submittedName>
</protein>
<feature type="region of interest" description="Disordered" evidence="1">
    <location>
        <begin position="54"/>
        <end position="83"/>
    </location>
</feature>
<name>A0AAN4ZM93_9BILA</name>
<evidence type="ECO:0000256" key="1">
    <source>
        <dbReference type="SAM" id="MobiDB-lite"/>
    </source>
</evidence>
<evidence type="ECO:0000313" key="3">
    <source>
        <dbReference type="EMBL" id="GMR39600.1"/>
    </source>
</evidence>
<reference evidence="4" key="1">
    <citation type="submission" date="2022-10" db="EMBL/GenBank/DDBJ databases">
        <title>Genome assembly of Pristionchus species.</title>
        <authorList>
            <person name="Yoshida K."/>
            <person name="Sommer R.J."/>
        </authorList>
    </citation>
    <scope>NUCLEOTIDE SEQUENCE [LARGE SCALE GENOMIC DNA]</scope>
    <source>
        <strain evidence="4">RS5460</strain>
    </source>
</reference>
<gene>
    <name evidence="3" type="ORF">PMAYCL1PPCAC_09795</name>
</gene>